<name>A0A7W4Z4U5_9GAMM</name>
<dbReference type="EMBL" id="JACHWY010000001">
    <property type="protein sequence ID" value="MBB3046457.1"/>
    <property type="molecule type" value="Genomic_DNA"/>
</dbReference>
<dbReference type="PANTHER" id="PTHR30465">
    <property type="entry name" value="INNER MEMBRANE ABC TRANSPORTER"/>
    <property type="match status" value="1"/>
</dbReference>
<keyword evidence="6 7" id="KW-0472">Membrane</keyword>
<keyword evidence="3" id="KW-1003">Cell membrane</keyword>
<keyword evidence="2 7" id="KW-0813">Transport</keyword>
<evidence type="ECO:0000256" key="7">
    <source>
        <dbReference type="RuleBase" id="RU363032"/>
    </source>
</evidence>
<evidence type="ECO:0000256" key="5">
    <source>
        <dbReference type="ARBA" id="ARBA00022989"/>
    </source>
</evidence>
<gene>
    <name evidence="9" type="ORF">FHR99_000693</name>
</gene>
<dbReference type="PROSITE" id="PS50928">
    <property type="entry name" value="ABC_TM1"/>
    <property type="match status" value="1"/>
</dbReference>
<comment type="subcellular location">
    <subcellularLocation>
        <location evidence="1 7">Cell membrane</location>
        <topology evidence="1 7">Multi-pass membrane protein</topology>
    </subcellularLocation>
</comment>
<dbReference type="GO" id="GO:0055085">
    <property type="term" value="P:transmembrane transport"/>
    <property type="evidence" value="ECO:0007669"/>
    <property type="project" value="InterPro"/>
</dbReference>
<keyword evidence="5 7" id="KW-1133">Transmembrane helix</keyword>
<feature type="transmembrane region" description="Helical" evidence="7">
    <location>
        <begin position="9"/>
        <end position="30"/>
    </location>
</feature>
<dbReference type="InterPro" id="IPR035906">
    <property type="entry name" value="MetI-like_sf"/>
</dbReference>
<feature type="transmembrane region" description="Helical" evidence="7">
    <location>
        <begin position="152"/>
        <end position="177"/>
    </location>
</feature>
<feature type="transmembrane region" description="Helical" evidence="7">
    <location>
        <begin position="202"/>
        <end position="223"/>
    </location>
</feature>
<feature type="transmembrane region" description="Helical" evidence="7">
    <location>
        <begin position="306"/>
        <end position="332"/>
    </location>
</feature>
<dbReference type="GO" id="GO:0042884">
    <property type="term" value="P:microcin transport"/>
    <property type="evidence" value="ECO:0007669"/>
    <property type="project" value="TreeGrafter"/>
</dbReference>
<dbReference type="InterPro" id="IPR000515">
    <property type="entry name" value="MetI-like"/>
</dbReference>
<dbReference type="Gene3D" id="1.10.3720.10">
    <property type="entry name" value="MetI-like"/>
    <property type="match status" value="1"/>
</dbReference>
<dbReference type="AlphaFoldDB" id="A0A7W4Z4U5"/>
<proteinExistence type="inferred from homology"/>
<feature type="transmembrane region" description="Helical" evidence="7">
    <location>
        <begin position="117"/>
        <end position="140"/>
    </location>
</feature>
<organism evidence="9 10">
    <name type="scientific">Litorivivens lipolytica</name>
    <dbReference type="NCBI Taxonomy" id="1524264"/>
    <lineage>
        <taxon>Bacteria</taxon>
        <taxon>Pseudomonadati</taxon>
        <taxon>Pseudomonadota</taxon>
        <taxon>Gammaproteobacteria</taxon>
        <taxon>Litorivivens</taxon>
    </lineage>
</organism>
<feature type="transmembrane region" description="Helical" evidence="7">
    <location>
        <begin position="261"/>
        <end position="286"/>
    </location>
</feature>
<dbReference type="RefSeq" id="WP_183409152.1">
    <property type="nucleotide sequence ID" value="NZ_JACHWY010000001.1"/>
</dbReference>
<comment type="caution">
    <text evidence="9">The sequence shown here is derived from an EMBL/GenBank/DDBJ whole genome shotgun (WGS) entry which is preliminary data.</text>
</comment>
<evidence type="ECO:0000259" key="8">
    <source>
        <dbReference type="PROSITE" id="PS50928"/>
    </source>
</evidence>
<reference evidence="9 10" key="1">
    <citation type="submission" date="2020-08" db="EMBL/GenBank/DDBJ databases">
        <title>Genomic Encyclopedia of Type Strains, Phase III (KMG-III): the genomes of soil and plant-associated and newly described type strains.</title>
        <authorList>
            <person name="Whitman W."/>
        </authorList>
    </citation>
    <scope>NUCLEOTIDE SEQUENCE [LARGE SCALE GENOMIC DNA]</scope>
    <source>
        <strain evidence="9 10">CECT 8654</strain>
    </source>
</reference>
<dbReference type="Pfam" id="PF00528">
    <property type="entry name" value="BPD_transp_1"/>
    <property type="match status" value="1"/>
</dbReference>
<dbReference type="GO" id="GO:0005886">
    <property type="term" value="C:plasma membrane"/>
    <property type="evidence" value="ECO:0007669"/>
    <property type="project" value="UniProtKB-SubCell"/>
</dbReference>
<evidence type="ECO:0000256" key="2">
    <source>
        <dbReference type="ARBA" id="ARBA00022448"/>
    </source>
</evidence>
<comment type="similarity">
    <text evidence="7">Belongs to the binding-protein-dependent transport system permease family.</text>
</comment>
<protein>
    <submittedName>
        <fullName evidence="9">Microcin C transport system permease protein</fullName>
    </submittedName>
</protein>
<dbReference type="Proteomes" id="UP000537130">
    <property type="component" value="Unassembled WGS sequence"/>
</dbReference>
<dbReference type="SUPFAM" id="SSF161098">
    <property type="entry name" value="MetI-like"/>
    <property type="match status" value="1"/>
</dbReference>
<keyword evidence="10" id="KW-1185">Reference proteome</keyword>
<evidence type="ECO:0000256" key="3">
    <source>
        <dbReference type="ARBA" id="ARBA00022475"/>
    </source>
</evidence>
<evidence type="ECO:0000313" key="9">
    <source>
        <dbReference type="EMBL" id="MBB3046457.1"/>
    </source>
</evidence>
<dbReference type="CDD" id="cd06261">
    <property type="entry name" value="TM_PBP2"/>
    <property type="match status" value="1"/>
</dbReference>
<accession>A0A7W4Z4U5</accession>
<dbReference type="PANTHER" id="PTHR30465:SF66">
    <property type="entry name" value="INNER MEMBRANE ABC TRANSPORTER PERMEASE PROTEIN YEJB"/>
    <property type="match status" value="1"/>
</dbReference>
<evidence type="ECO:0000256" key="1">
    <source>
        <dbReference type="ARBA" id="ARBA00004651"/>
    </source>
</evidence>
<feature type="domain" description="ABC transmembrane type-1" evidence="8">
    <location>
        <begin position="113"/>
        <end position="329"/>
    </location>
</feature>
<evidence type="ECO:0000256" key="6">
    <source>
        <dbReference type="ARBA" id="ARBA00023136"/>
    </source>
</evidence>
<evidence type="ECO:0000313" key="10">
    <source>
        <dbReference type="Proteomes" id="UP000537130"/>
    </source>
</evidence>
<evidence type="ECO:0000256" key="4">
    <source>
        <dbReference type="ARBA" id="ARBA00022692"/>
    </source>
</evidence>
<keyword evidence="4 7" id="KW-0812">Transmembrane</keyword>
<sequence>MSAYFIRRFLLIVPTFIGITLLVFAVTRVVPGGPIERMMTAAMISGEQAGARRDTQSGNTLSEEQIQQLEAYYGFDKPILQSYADWLGKVLQFDLGESSRYHDPVWHIIKERFPVSIFYGLTTLIITYLVCIPLGVSKALHHNSWFDNASSAVIFLGYALPSYVVGIALVSLFAAHWDVFPLGGFVSDDYDELNTWNKFKDILYHGTLPLIAYMAGSFAVTTFMMKNALMDNQAADYMRTAAAKGLTRSKAVWRHAFRNSLIPIATSFGGNIAFFMSGSFLIETIFNIDGIGLLGYEAILERDYPVVLGILVITSLLFLIGNIISDFLVALVDPRIRFGEAR</sequence>